<protein>
    <submittedName>
        <fullName evidence="1">Uncharacterized protein</fullName>
    </submittedName>
</protein>
<accession>X1UI33</accession>
<feature type="non-terminal residue" evidence="1">
    <location>
        <position position="1"/>
    </location>
</feature>
<dbReference type="AlphaFoldDB" id="X1UI33"/>
<proteinExistence type="predicted"/>
<gene>
    <name evidence="1" type="ORF">S12H4_30706</name>
</gene>
<sequence>ELEAILDDCLTRFQQALSSCSGAGAQLTAAGEKLYLHDYQGAGQNLLTAGGHLSTLSNELHSKYGFFAYYILDAVWWINDNWPEAPEPAELTMAAILDAMEKALPHEPLLFVAYLEAFKASAWDATFDERFFADLVKKWKIWG</sequence>
<organism evidence="1">
    <name type="scientific">marine sediment metagenome</name>
    <dbReference type="NCBI Taxonomy" id="412755"/>
    <lineage>
        <taxon>unclassified sequences</taxon>
        <taxon>metagenomes</taxon>
        <taxon>ecological metagenomes</taxon>
    </lineage>
</organism>
<dbReference type="EMBL" id="BARW01017841">
    <property type="protein sequence ID" value="GAI92009.1"/>
    <property type="molecule type" value="Genomic_DNA"/>
</dbReference>
<comment type="caution">
    <text evidence="1">The sequence shown here is derived from an EMBL/GenBank/DDBJ whole genome shotgun (WGS) entry which is preliminary data.</text>
</comment>
<name>X1UI33_9ZZZZ</name>
<reference evidence="1" key="1">
    <citation type="journal article" date="2014" name="Front. Microbiol.">
        <title>High frequency of phylogenetically diverse reductive dehalogenase-homologous genes in deep subseafloor sedimentary metagenomes.</title>
        <authorList>
            <person name="Kawai M."/>
            <person name="Futagami T."/>
            <person name="Toyoda A."/>
            <person name="Takaki Y."/>
            <person name="Nishi S."/>
            <person name="Hori S."/>
            <person name="Arai W."/>
            <person name="Tsubouchi T."/>
            <person name="Morono Y."/>
            <person name="Uchiyama I."/>
            <person name="Ito T."/>
            <person name="Fujiyama A."/>
            <person name="Inagaki F."/>
            <person name="Takami H."/>
        </authorList>
    </citation>
    <scope>NUCLEOTIDE SEQUENCE</scope>
    <source>
        <strain evidence="1">Expedition CK06-06</strain>
    </source>
</reference>
<evidence type="ECO:0000313" key="1">
    <source>
        <dbReference type="EMBL" id="GAI92009.1"/>
    </source>
</evidence>